<reference evidence="10" key="1">
    <citation type="submission" date="2025-08" db="UniProtKB">
        <authorList>
            <consortium name="Ensembl"/>
        </authorList>
    </citation>
    <scope>IDENTIFICATION</scope>
</reference>
<evidence type="ECO:0000256" key="4">
    <source>
        <dbReference type="ARBA" id="ARBA00022737"/>
    </source>
</evidence>
<feature type="region of interest" description="Disordered" evidence="9">
    <location>
        <begin position="284"/>
        <end position="389"/>
    </location>
</feature>
<evidence type="ECO:0000256" key="2">
    <source>
        <dbReference type="ARBA" id="ARBA00014259"/>
    </source>
</evidence>
<evidence type="ECO:0000313" key="11">
    <source>
        <dbReference type="Proteomes" id="UP000694391"/>
    </source>
</evidence>
<keyword evidence="4" id="KW-0677">Repeat</keyword>
<dbReference type="Ensembl" id="ENSCAFT00020030233.1">
    <property type="protein sequence ID" value="ENSCAFP00020026172.1"/>
    <property type="gene ID" value="ENSCAFG00020020546.1"/>
</dbReference>
<evidence type="ECO:0000256" key="5">
    <source>
        <dbReference type="ARBA" id="ARBA00023043"/>
    </source>
</evidence>
<dbReference type="SUPFAM" id="SSF48403">
    <property type="entry name" value="Ankyrin repeat"/>
    <property type="match status" value="1"/>
</dbReference>
<evidence type="ECO:0000256" key="7">
    <source>
        <dbReference type="ARBA" id="ARBA00030621"/>
    </source>
</evidence>
<gene>
    <name evidence="10" type="primary">NFKBIL1</name>
</gene>
<dbReference type="PANTHER" id="PTHR15263:SF1">
    <property type="entry name" value="NF-KAPPA-B INHIBITOR-LIKE PROTEIN 1"/>
    <property type="match status" value="1"/>
</dbReference>
<evidence type="ECO:0000256" key="8">
    <source>
        <dbReference type="ARBA" id="ARBA00030802"/>
    </source>
</evidence>
<dbReference type="AlphaFoldDB" id="A0A8C0R4S0"/>
<dbReference type="GO" id="GO:0032720">
    <property type="term" value="P:negative regulation of tumor necrosis factor production"/>
    <property type="evidence" value="ECO:0007669"/>
    <property type="project" value="Ensembl"/>
</dbReference>
<dbReference type="InterPro" id="IPR036770">
    <property type="entry name" value="Ankyrin_rpt-contain_sf"/>
</dbReference>
<comment type="subcellular location">
    <subcellularLocation>
        <location evidence="1">Nucleus</location>
    </subcellularLocation>
</comment>
<dbReference type="InterPro" id="IPR038753">
    <property type="entry name" value="NFKBIL1"/>
</dbReference>
<keyword evidence="6" id="KW-0539">Nucleus</keyword>
<dbReference type="PANTHER" id="PTHR15263">
    <property type="entry name" value="I-KAPPA-B-LIKE PROTEIN IKBL"/>
    <property type="match status" value="1"/>
</dbReference>
<evidence type="ECO:0000256" key="1">
    <source>
        <dbReference type="ARBA" id="ARBA00004123"/>
    </source>
</evidence>
<evidence type="ECO:0000256" key="6">
    <source>
        <dbReference type="ARBA" id="ARBA00023242"/>
    </source>
</evidence>
<dbReference type="GeneTree" id="ENSGT00390000013929"/>
<keyword evidence="5" id="KW-0040">ANK repeat</keyword>
<name>A0A8C0R4S0_CANLU</name>
<dbReference type="GO" id="GO:0034122">
    <property type="term" value="P:negative regulation of toll-like receptor signaling pathway"/>
    <property type="evidence" value="ECO:0007669"/>
    <property type="project" value="Ensembl"/>
</dbReference>
<sequence>MANAVLDATEVPGGSPHHHYTCTLRSPPLPPAPCCSPPLPLGLSAPLFCSASCTRCLPQIDPPMDGWCLLPLAPAVPRRTTWGQQRPGPTLPAAGTAGAAFSPSNIQEWGQGQRRPKTSMASGSRRQRRERRFRRYLSAGRLVRAQALLQRHPGLDVDAGQPPPLHRACARHDAPALCLLLRLGADPAHQDRHGDTALHAAARQGPDAYTDFFLPLLSRCPSAMGIKNKDGETPGQILGWGPPWDSAEEEEEDEASKEREWRQKLQGELEEEWQEVIGRFEDDASHETQEPESFSAWSDRLAQEHAQKHQQQHETQGACRPPRAEGSNHSWQQQEEEQRLFRERARAKEEELRESRAQRAQEARGDRGPEPARAGPSAEHPRGAGRGSLWRFGDVPWPCPGGGDPEAMAAALVARGPPLEEQGALRRYLRVQQVRWHPDRFLQRFRSQIETWELGRVMGAVTALSQALNRHAEALK</sequence>
<feature type="compositionally biased region" description="Acidic residues" evidence="9">
    <location>
        <begin position="246"/>
        <end position="255"/>
    </location>
</feature>
<feature type="region of interest" description="Disordered" evidence="9">
    <location>
        <begin position="225"/>
        <end position="263"/>
    </location>
</feature>
<dbReference type="GO" id="GO:0140416">
    <property type="term" value="F:transcription regulator inhibitor activity"/>
    <property type="evidence" value="ECO:0007669"/>
    <property type="project" value="Ensembl"/>
</dbReference>
<proteinExistence type="predicted"/>
<dbReference type="GO" id="GO:0005654">
    <property type="term" value="C:nucleoplasm"/>
    <property type="evidence" value="ECO:0007669"/>
    <property type="project" value="Ensembl"/>
</dbReference>
<dbReference type="Gene3D" id="1.25.40.20">
    <property type="entry name" value="Ankyrin repeat-containing domain"/>
    <property type="match status" value="1"/>
</dbReference>
<evidence type="ECO:0000256" key="9">
    <source>
        <dbReference type="SAM" id="MobiDB-lite"/>
    </source>
</evidence>
<dbReference type="GO" id="GO:0043124">
    <property type="term" value="P:negative regulation of canonical NF-kappaB signal transduction"/>
    <property type="evidence" value="ECO:0007669"/>
    <property type="project" value="Ensembl"/>
</dbReference>
<dbReference type="FunFam" id="1.25.40.20:FF:000145">
    <property type="entry name" value="NF-kappa-B inhibitor-like protein 1 isoform X1"/>
    <property type="match status" value="1"/>
</dbReference>
<feature type="compositionally biased region" description="Low complexity" evidence="9">
    <location>
        <begin position="87"/>
        <end position="100"/>
    </location>
</feature>
<dbReference type="GO" id="GO:0031665">
    <property type="term" value="P:negative regulation of lipopolysaccharide-mediated signaling pathway"/>
    <property type="evidence" value="ECO:0007669"/>
    <property type="project" value="Ensembl"/>
</dbReference>
<feature type="compositionally biased region" description="Basic and acidic residues" evidence="9">
    <location>
        <begin position="336"/>
        <end position="370"/>
    </location>
</feature>
<accession>A0A8C0R4S0</accession>
<dbReference type="GO" id="GO:0071222">
    <property type="term" value="P:cellular response to lipopolysaccharide"/>
    <property type="evidence" value="ECO:0007669"/>
    <property type="project" value="Ensembl"/>
</dbReference>
<evidence type="ECO:0000256" key="3">
    <source>
        <dbReference type="ARBA" id="ARBA00022553"/>
    </source>
</evidence>
<keyword evidence="11" id="KW-1185">Reference proteome</keyword>
<keyword evidence="3" id="KW-0597">Phosphoprotein</keyword>
<reference evidence="10" key="2">
    <citation type="submission" date="2025-09" db="UniProtKB">
        <authorList>
            <consortium name="Ensembl"/>
        </authorList>
    </citation>
    <scope>IDENTIFICATION</scope>
</reference>
<evidence type="ECO:0000313" key="10">
    <source>
        <dbReference type="Ensembl" id="ENSCAFP00020026172.1"/>
    </source>
</evidence>
<feature type="region of interest" description="Disordered" evidence="9">
    <location>
        <begin position="81"/>
        <end position="130"/>
    </location>
</feature>
<organism evidence="10 11">
    <name type="scientific">Canis lupus dingo</name>
    <name type="common">dingo</name>
    <dbReference type="NCBI Taxonomy" id="286419"/>
    <lineage>
        <taxon>Eukaryota</taxon>
        <taxon>Metazoa</taxon>
        <taxon>Chordata</taxon>
        <taxon>Craniata</taxon>
        <taxon>Vertebrata</taxon>
        <taxon>Euteleostomi</taxon>
        <taxon>Mammalia</taxon>
        <taxon>Eutheria</taxon>
        <taxon>Laurasiatheria</taxon>
        <taxon>Carnivora</taxon>
        <taxon>Caniformia</taxon>
        <taxon>Canidae</taxon>
        <taxon>Canis</taxon>
    </lineage>
</organism>
<protein>
    <recommendedName>
        <fullName evidence="2">NF-kappa-B inhibitor-like protein 1</fullName>
    </recommendedName>
    <alternativeName>
        <fullName evidence="7">Inhibitor of kappa B-like protein</fullName>
    </alternativeName>
    <alternativeName>
        <fullName evidence="8">Nuclear factor of kappa light polypeptide gene enhancer in B-cells inhibitor-like 1</fullName>
    </alternativeName>
</protein>
<dbReference type="Proteomes" id="UP000694391">
    <property type="component" value="Unplaced"/>
</dbReference>